<evidence type="ECO:0000313" key="2">
    <source>
        <dbReference type="Proteomes" id="UP000626109"/>
    </source>
</evidence>
<evidence type="ECO:0000313" key="1">
    <source>
        <dbReference type="EMBL" id="CAE8695326.1"/>
    </source>
</evidence>
<name>A0A813K8M4_POLGL</name>
<comment type="caution">
    <text evidence="1">The sequence shown here is derived from an EMBL/GenBank/DDBJ whole genome shotgun (WGS) entry which is preliminary data.</text>
</comment>
<dbReference type="AlphaFoldDB" id="A0A813K8M4"/>
<organism evidence="1 2">
    <name type="scientific">Polarella glacialis</name>
    <name type="common">Dinoflagellate</name>
    <dbReference type="NCBI Taxonomy" id="89957"/>
    <lineage>
        <taxon>Eukaryota</taxon>
        <taxon>Sar</taxon>
        <taxon>Alveolata</taxon>
        <taxon>Dinophyceae</taxon>
        <taxon>Suessiales</taxon>
        <taxon>Suessiaceae</taxon>
        <taxon>Polarella</taxon>
    </lineage>
</organism>
<accession>A0A813K8M4</accession>
<feature type="non-terminal residue" evidence="1">
    <location>
        <position position="235"/>
    </location>
</feature>
<protein>
    <submittedName>
        <fullName evidence="1">Uncharacterized protein</fullName>
    </submittedName>
</protein>
<gene>
    <name evidence="1" type="ORF">PGLA2088_LOCUS29283</name>
</gene>
<sequence length="235" mass="23976">MSEAELNPPDSAEAASLWAQLYGQASSEEKLQAGGALLAASRVGGTKWPVWLFEWLAGGGLGAGAGPAGGKRGSLPVAGLEFLCDLLPALPEAYPLGPHIPLLLAQFRAALGCGSGAAPKGAAAEAPPSVQLVHARLLELLLQRPALSFRPTVEQVLPLFTAAAGLLGEASGPAQLLGPGQQQALVLIVAGCTRMLERALEAAAPKKAFRAVLDALPQCARILAAEDLTSEVTEA</sequence>
<proteinExistence type="predicted"/>
<dbReference type="EMBL" id="CAJNNW010028242">
    <property type="protein sequence ID" value="CAE8695326.1"/>
    <property type="molecule type" value="Genomic_DNA"/>
</dbReference>
<dbReference type="Proteomes" id="UP000626109">
    <property type="component" value="Unassembled WGS sequence"/>
</dbReference>
<reference evidence="1" key="1">
    <citation type="submission" date="2021-02" db="EMBL/GenBank/DDBJ databases">
        <authorList>
            <person name="Dougan E. K."/>
            <person name="Rhodes N."/>
            <person name="Thang M."/>
            <person name="Chan C."/>
        </authorList>
    </citation>
    <scope>NUCLEOTIDE SEQUENCE</scope>
</reference>